<dbReference type="GO" id="GO:0008237">
    <property type="term" value="F:metallopeptidase activity"/>
    <property type="evidence" value="ECO:0007669"/>
    <property type="project" value="InterPro"/>
</dbReference>
<dbReference type="SUPFAM" id="SSF55486">
    <property type="entry name" value="Metalloproteases ('zincins'), catalytic domain"/>
    <property type="match status" value="1"/>
</dbReference>
<evidence type="ECO:0000259" key="4">
    <source>
        <dbReference type="Pfam" id="PF17148"/>
    </source>
</evidence>
<sequence>MIRNFLIGTALAALVAPAVHAAPAAPQKALEGTVRAEGLLPVHVDRDRGRILLSLPAPDADGIAGRFLYATALRTGVGSAPIGLDKALNGPTQILVFRRIGGKIAVEFENPRFRATGAPAPEQAAARDSFAYSTIWMGDVAGTEVGGRLLVDISGFLTRDVIGIADALKRGGAPGFKLIDALSAADPAAVKVFPDNIELEARQTYASETPGEEIANIAPDPRQISLVVRHSLIRLPDAGYQPRRFDPRAGGFASQAVDYAVPLGSPIVYDLANRFRLEKLDPAAPRSKVRKPIVFYIDRSAPEPIRSALRDGVAWWAKAFEAAGYEDAFRAEILPEGADPLDVRYNVVNWVNRATRGWSYGQVIADPRTGEIVKGSVLLGSLRVRQDMLIFEGLVGADKVGSGGPDDPAQVALARLRQLAAHEVGHALGLVHNFAASTQDRASVMDYPAPRIGLKDGVPDLSDAYGVGVGRWDLFAVDWLYGAPAPGEDADRAAAAKAAAMQAAGLRFASDGDARAVDTSHRWASLWDDGADPVAELNRMMAVRRAAIGHFGLAALHPGEPVSNLRRKFVPIWLLHRYQVEAAAKLIGGVDFAYAVRGDGHEVARPVPADAQAAAIDALIATLSPEALTVPAGLLPLMSAGKEGNDDRQFDIEVFANAGGPIFDPLAAADAAATVTLNALLAPERLTRVARQDGPGVAGLIDRLTAAVIDNRPGELGRRVAWRTLLTLAATARDGDSDPGVAALIEDRLAGIATRLAKVSGATADAAWSRSTGRLLQDRSALDKLAAAQSKVSRVPPGMPIGGGESDWMALP</sequence>
<dbReference type="EMBL" id="PHHF01000042">
    <property type="protein sequence ID" value="PTD22118.1"/>
    <property type="molecule type" value="Genomic_DNA"/>
</dbReference>
<dbReference type="InterPro" id="IPR033413">
    <property type="entry name" value="DUF5117"/>
</dbReference>
<dbReference type="PANTHER" id="PTHR38478">
    <property type="entry name" value="PEPTIDASE M1A AND M12B"/>
    <property type="match status" value="1"/>
</dbReference>
<evidence type="ECO:0000256" key="2">
    <source>
        <dbReference type="SAM" id="SignalP"/>
    </source>
</evidence>
<feature type="domain" description="EcxA zinc-binding" evidence="3">
    <location>
        <begin position="406"/>
        <end position="710"/>
    </location>
</feature>
<feature type="domain" description="DUF5117" evidence="4">
    <location>
        <begin position="92"/>
        <end position="279"/>
    </location>
</feature>
<dbReference type="InterPro" id="IPR024079">
    <property type="entry name" value="MetalloPept_cat_dom_sf"/>
</dbReference>
<dbReference type="PANTHER" id="PTHR38478:SF1">
    <property type="entry name" value="ZINC DEPENDENT METALLOPROTEASE DOMAIN LIPOPROTEIN"/>
    <property type="match status" value="1"/>
</dbReference>
<accession>A0A2T4I0C5</accession>
<evidence type="ECO:0000313" key="6">
    <source>
        <dbReference type="Proteomes" id="UP000241206"/>
    </source>
</evidence>
<protein>
    <submittedName>
        <fullName evidence="5">Peptidase</fullName>
    </submittedName>
</protein>
<dbReference type="Pfam" id="PF16313">
    <property type="entry name" value="DUF4953"/>
    <property type="match status" value="1"/>
</dbReference>
<dbReference type="Proteomes" id="UP000241206">
    <property type="component" value="Unassembled WGS sequence"/>
</dbReference>
<dbReference type="CDD" id="cd04276">
    <property type="entry name" value="ZnMc_MMP_like_2"/>
    <property type="match status" value="1"/>
</dbReference>
<feature type="region of interest" description="Disordered" evidence="1">
    <location>
        <begin position="793"/>
        <end position="812"/>
    </location>
</feature>
<organism evidence="5 6">
    <name type="scientific">Edaphosphingomonas fennica</name>
    <dbReference type="NCBI Taxonomy" id="114404"/>
    <lineage>
        <taxon>Bacteria</taxon>
        <taxon>Pseudomonadati</taxon>
        <taxon>Pseudomonadota</taxon>
        <taxon>Alphaproteobacteria</taxon>
        <taxon>Sphingomonadales</taxon>
        <taxon>Rhizorhabdaceae</taxon>
        <taxon>Edaphosphingomonas</taxon>
    </lineage>
</organism>
<reference evidence="5 6" key="1">
    <citation type="submission" date="2017-11" db="EMBL/GenBank/DDBJ databases">
        <title>Sphingomonas oleivorans sp. nov., isolated from oil-contaminated soil.</title>
        <authorList>
            <person name="Wang L."/>
            <person name="Chen L."/>
        </authorList>
    </citation>
    <scope>NUCLEOTIDE SEQUENCE [LARGE SCALE GENOMIC DNA]</scope>
    <source>
        <strain evidence="5 6">K101</strain>
    </source>
</reference>
<dbReference type="RefSeq" id="WP_107394832.1">
    <property type="nucleotide sequence ID" value="NZ_PHHF01000042.1"/>
</dbReference>
<dbReference type="Gene3D" id="3.40.390.10">
    <property type="entry name" value="Collagenase (Catalytic Domain)"/>
    <property type="match status" value="1"/>
</dbReference>
<dbReference type="Pfam" id="PF17148">
    <property type="entry name" value="DUF5117"/>
    <property type="match status" value="1"/>
</dbReference>
<name>A0A2T4I0C5_9SPHN</name>
<keyword evidence="2" id="KW-0732">Signal</keyword>
<evidence type="ECO:0000259" key="3">
    <source>
        <dbReference type="Pfam" id="PF16313"/>
    </source>
</evidence>
<proteinExistence type="predicted"/>
<feature type="signal peptide" evidence="2">
    <location>
        <begin position="1"/>
        <end position="21"/>
    </location>
</feature>
<gene>
    <name evidence="5" type="ORF">CV103_10140</name>
</gene>
<keyword evidence="6" id="KW-1185">Reference proteome</keyword>
<feature type="chain" id="PRO_5015778319" evidence="2">
    <location>
        <begin position="22"/>
        <end position="812"/>
    </location>
</feature>
<dbReference type="InterPro" id="IPR032534">
    <property type="entry name" value="EcxA_zinc-bd"/>
</dbReference>
<evidence type="ECO:0000313" key="5">
    <source>
        <dbReference type="EMBL" id="PTD22118.1"/>
    </source>
</evidence>
<comment type="caution">
    <text evidence="5">The sequence shown here is derived from an EMBL/GenBank/DDBJ whole genome shotgun (WGS) entry which is preliminary data.</text>
</comment>
<dbReference type="InterPro" id="IPR034032">
    <property type="entry name" value="Zn_MMP-like_bac"/>
</dbReference>
<dbReference type="AlphaFoldDB" id="A0A2T4I0C5"/>
<evidence type="ECO:0000256" key="1">
    <source>
        <dbReference type="SAM" id="MobiDB-lite"/>
    </source>
</evidence>